<dbReference type="Gene3D" id="3.40.190.10">
    <property type="entry name" value="Periplasmic binding protein-like II"/>
    <property type="match status" value="2"/>
</dbReference>
<accession>A0A916RVF8</accession>
<comment type="similarity">
    <text evidence="1">Belongs to the phosphate/phosphite/phosphonate binding protein family.</text>
</comment>
<dbReference type="NCBIfam" id="TIGR01098">
    <property type="entry name" value="3A0109s03R"/>
    <property type="match status" value="1"/>
</dbReference>
<dbReference type="GO" id="GO:0055085">
    <property type="term" value="P:transmembrane transport"/>
    <property type="evidence" value="ECO:0007669"/>
    <property type="project" value="InterPro"/>
</dbReference>
<dbReference type="PANTHER" id="PTHR35841">
    <property type="entry name" value="PHOSPHONATES-BINDING PERIPLASMIC PROTEIN"/>
    <property type="match status" value="1"/>
</dbReference>
<dbReference type="EMBL" id="BMIF01000006">
    <property type="protein sequence ID" value="GGA68278.1"/>
    <property type="molecule type" value="Genomic_DNA"/>
</dbReference>
<comment type="caution">
    <text evidence="3">The sequence shown here is derived from an EMBL/GenBank/DDBJ whole genome shotgun (WGS) entry which is preliminary data.</text>
</comment>
<dbReference type="InterPro" id="IPR005770">
    <property type="entry name" value="PhnD"/>
</dbReference>
<protein>
    <submittedName>
        <fullName evidence="3">Phosphonate ABC transporter substrate-binding protein</fullName>
    </submittedName>
</protein>
<proteinExistence type="inferred from homology"/>
<keyword evidence="4" id="KW-1185">Reference proteome</keyword>
<organism evidence="3 4">
    <name type="scientific">Nitratireductor aestuarii</name>
    <dbReference type="NCBI Taxonomy" id="1735103"/>
    <lineage>
        <taxon>Bacteria</taxon>
        <taxon>Pseudomonadati</taxon>
        <taxon>Pseudomonadota</taxon>
        <taxon>Alphaproteobacteria</taxon>
        <taxon>Hyphomicrobiales</taxon>
        <taxon>Phyllobacteriaceae</taxon>
        <taxon>Nitratireductor</taxon>
    </lineage>
</organism>
<evidence type="ECO:0000313" key="3">
    <source>
        <dbReference type="EMBL" id="GGA68278.1"/>
    </source>
</evidence>
<keyword evidence="2" id="KW-0732">Signal</keyword>
<dbReference type="AlphaFoldDB" id="A0A916RVF8"/>
<dbReference type="PANTHER" id="PTHR35841:SF1">
    <property type="entry name" value="PHOSPHONATES-BINDING PERIPLASMIC PROTEIN"/>
    <property type="match status" value="1"/>
</dbReference>
<evidence type="ECO:0000256" key="1">
    <source>
        <dbReference type="ARBA" id="ARBA00007162"/>
    </source>
</evidence>
<dbReference type="RefSeq" id="WP_188721166.1">
    <property type="nucleotide sequence ID" value="NZ_BMIF01000006.1"/>
</dbReference>
<evidence type="ECO:0000313" key="4">
    <source>
        <dbReference type="Proteomes" id="UP000636264"/>
    </source>
</evidence>
<dbReference type="Proteomes" id="UP000636264">
    <property type="component" value="Unassembled WGS sequence"/>
</dbReference>
<reference evidence="3" key="2">
    <citation type="submission" date="2020-09" db="EMBL/GenBank/DDBJ databases">
        <authorList>
            <person name="Sun Q."/>
            <person name="Zhou Y."/>
        </authorList>
    </citation>
    <scope>NUCLEOTIDE SEQUENCE</scope>
    <source>
        <strain evidence="3">CGMCC 1.15320</strain>
    </source>
</reference>
<name>A0A916RVF8_9HYPH</name>
<dbReference type="Pfam" id="PF12974">
    <property type="entry name" value="Phosphonate-bd"/>
    <property type="match status" value="1"/>
</dbReference>
<evidence type="ECO:0000256" key="2">
    <source>
        <dbReference type="ARBA" id="ARBA00022729"/>
    </source>
</evidence>
<dbReference type="SUPFAM" id="SSF53850">
    <property type="entry name" value="Periplasmic binding protein-like II"/>
    <property type="match status" value="1"/>
</dbReference>
<gene>
    <name evidence="3" type="ORF">GCM10011385_22620</name>
</gene>
<reference evidence="3" key="1">
    <citation type="journal article" date="2014" name="Int. J. Syst. Evol. Microbiol.">
        <title>Complete genome sequence of Corynebacterium casei LMG S-19264T (=DSM 44701T), isolated from a smear-ripened cheese.</title>
        <authorList>
            <consortium name="US DOE Joint Genome Institute (JGI-PGF)"/>
            <person name="Walter F."/>
            <person name="Albersmeier A."/>
            <person name="Kalinowski J."/>
            <person name="Ruckert C."/>
        </authorList>
    </citation>
    <scope>NUCLEOTIDE SEQUENCE</scope>
    <source>
        <strain evidence="3">CGMCC 1.15320</strain>
    </source>
</reference>
<sequence length="317" mass="34750">MRRWAGCIGGLLLLTSLARSDATTCSHRGELDAPFCDANGDLVADVPAETSALRDPHTLIWAYAPIEDPAVYANLFKPFTRHLEKCLGRQIVYYPIQSTKGEIQAMRTGRLHFAGFSTGSTVEAVNRAGAVPFAAKGIGSDVRGYHVMAIVNAASPYTSLQDLKGKRVAHATPLSNSGHLAPLAYFPDEGLAPGKDYAPIMSGSHDRSILGVARGDYDMAAIASDVLDRMVERGMVDREAFRILYKSAKFPTSSFAHAHDLDPSLVEKMKACFFNYEFTDEMKAEFGGDERFLPIRYEQDWRSVREVIEKVSGAPPL</sequence>
<dbReference type="GO" id="GO:0043190">
    <property type="term" value="C:ATP-binding cassette (ABC) transporter complex"/>
    <property type="evidence" value="ECO:0007669"/>
    <property type="project" value="InterPro"/>
</dbReference>